<reference evidence="2" key="1">
    <citation type="journal article" date="2014" name="Int. J. Syst. Evol. Microbiol.">
        <title>Complete genome sequence of Corynebacterium casei LMG S-19264T (=DSM 44701T), isolated from a smear-ripened cheese.</title>
        <authorList>
            <consortium name="US DOE Joint Genome Institute (JGI-PGF)"/>
            <person name="Walter F."/>
            <person name="Albersmeier A."/>
            <person name="Kalinowski J."/>
            <person name="Ruckert C."/>
        </authorList>
    </citation>
    <scope>NUCLEOTIDE SEQUENCE</scope>
    <source>
        <strain evidence="2">CGMCC 4.7398</strain>
    </source>
</reference>
<name>A0A919FYK5_9MICO</name>
<sequence length="164" mass="17738">MTTSEIVSIVSVALPTMGAVLSAIASFVGVLPGTERRLHRLVSIHNDMPAGEGKSALEEAVNHLAVRTARRVVSTRVERQQQRRKVDAGKLIGIIIVILVGGGLAWGFWLLGTLAPWPFLQWTLWVIGILVTLFTTLVVTGMSVFKDEDEPARAMDDARPEAAG</sequence>
<keyword evidence="1" id="KW-1133">Transmembrane helix</keyword>
<evidence type="ECO:0000313" key="3">
    <source>
        <dbReference type="Proteomes" id="UP000627369"/>
    </source>
</evidence>
<comment type="caution">
    <text evidence="2">The sequence shown here is derived from an EMBL/GenBank/DDBJ whole genome shotgun (WGS) entry which is preliminary data.</text>
</comment>
<keyword evidence="1" id="KW-0472">Membrane</keyword>
<evidence type="ECO:0000313" key="2">
    <source>
        <dbReference type="EMBL" id="GHH74780.1"/>
    </source>
</evidence>
<accession>A0A919FYK5</accession>
<keyword evidence="1" id="KW-0812">Transmembrane</keyword>
<evidence type="ECO:0000256" key="1">
    <source>
        <dbReference type="SAM" id="Phobius"/>
    </source>
</evidence>
<feature type="transmembrane region" description="Helical" evidence="1">
    <location>
        <begin position="122"/>
        <end position="145"/>
    </location>
</feature>
<gene>
    <name evidence="2" type="ORF">GCM10017772_29340</name>
</gene>
<dbReference type="Proteomes" id="UP000627369">
    <property type="component" value="Unassembled WGS sequence"/>
</dbReference>
<proteinExistence type="predicted"/>
<protein>
    <submittedName>
        <fullName evidence="2">Uncharacterized protein</fullName>
    </submittedName>
</protein>
<feature type="transmembrane region" description="Helical" evidence="1">
    <location>
        <begin position="6"/>
        <end position="31"/>
    </location>
</feature>
<dbReference type="RefSeq" id="WP_189670005.1">
    <property type="nucleotide sequence ID" value="NZ_BNAS01000004.1"/>
</dbReference>
<dbReference type="AlphaFoldDB" id="A0A919FYK5"/>
<organism evidence="2 3">
    <name type="scientific">Promicromonospora soli</name>
    <dbReference type="NCBI Taxonomy" id="2035533"/>
    <lineage>
        <taxon>Bacteria</taxon>
        <taxon>Bacillati</taxon>
        <taxon>Actinomycetota</taxon>
        <taxon>Actinomycetes</taxon>
        <taxon>Micrococcales</taxon>
        <taxon>Promicromonosporaceae</taxon>
        <taxon>Promicromonospora</taxon>
    </lineage>
</organism>
<dbReference type="EMBL" id="BNAS01000004">
    <property type="protein sequence ID" value="GHH74780.1"/>
    <property type="molecule type" value="Genomic_DNA"/>
</dbReference>
<feature type="transmembrane region" description="Helical" evidence="1">
    <location>
        <begin position="91"/>
        <end position="110"/>
    </location>
</feature>
<reference evidence="2" key="2">
    <citation type="submission" date="2020-09" db="EMBL/GenBank/DDBJ databases">
        <authorList>
            <person name="Sun Q."/>
            <person name="Zhou Y."/>
        </authorList>
    </citation>
    <scope>NUCLEOTIDE SEQUENCE</scope>
    <source>
        <strain evidence="2">CGMCC 4.7398</strain>
    </source>
</reference>
<keyword evidence="3" id="KW-1185">Reference proteome</keyword>